<dbReference type="InterPro" id="IPR029045">
    <property type="entry name" value="ClpP/crotonase-like_dom_sf"/>
</dbReference>
<name>A0A4R2QQL6_9PSEU</name>
<dbReference type="SUPFAM" id="SSF52096">
    <property type="entry name" value="ClpP/crotonase"/>
    <property type="match status" value="1"/>
</dbReference>
<dbReference type="Proteomes" id="UP000294911">
    <property type="component" value="Unassembled WGS sequence"/>
</dbReference>
<evidence type="ECO:0000313" key="2">
    <source>
        <dbReference type="EMBL" id="TCP51897.1"/>
    </source>
</evidence>
<dbReference type="InterPro" id="IPR001753">
    <property type="entry name" value="Enoyl-CoA_hydra/iso"/>
</dbReference>
<gene>
    <name evidence="2" type="ORF">EV191_10661</name>
</gene>
<evidence type="ECO:0000313" key="3">
    <source>
        <dbReference type="Proteomes" id="UP000294911"/>
    </source>
</evidence>
<dbReference type="CDD" id="cd06558">
    <property type="entry name" value="crotonase-like"/>
    <property type="match status" value="1"/>
</dbReference>
<dbReference type="Pfam" id="PF00378">
    <property type="entry name" value="ECH_1"/>
    <property type="match status" value="1"/>
</dbReference>
<sequence>MTRLLGDTNDDAFGTIDGGVGTITLNRPARRNAMSPEMLVRLGDLLHLMDASDDVGCVVLTGSGNAFCSGGDVLDFNERGGEGSGASEVDSSQVAEQVASQRATVGKIYAMDTPVIASLPGAAAGAGLGLALAADLRIGSPRALLVTAFASVGLSGDYGVAWFLHHLVGPAKARELLYLSPRLDASASLELGLLNWVTEPDGLTEQTRDVATSLANGPRTALAHMKRNLAEAPRSTLFDAMDAEVPRHKACGLTQDHLRAIAAFADKQGRGSGGR</sequence>
<dbReference type="GO" id="GO:0016853">
    <property type="term" value="F:isomerase activity"/>
    <property type="evidence" value="ECO:0007669"/>
    <property type="project" value="UniProtKB-KW"/>
</dbReference>
<reference evidence="2 3" key="1">
    <citation type="submission" date="2019-03" db="EMBL/GenBank/DDBJ databases">
        <title>Genomic Encyclopedia of Type Strains, Phase IV (KMG-IV): sequencing the most valuable type-strain genomes for metagenomic binning, comparative biology and taxonomic classification.</title>
        <authorList>
            <person name="Goeker M."/>
        </authorList>
    </citation>
    <scope>NUCLEOTIDE SEQUENCE [LARGE SCALE GENOMIC DNA]</scope>
    <source>
        <strain evidence="2 3">DSM 45765</strain>
    </source>
</reference>
<evidence type="ECO:0000256" key="1">
    <source>
        <dbReference type="ARBA" id="ARBA00005254"/>
    </source>
</evidence>
<keyword evidence="2" id="KW-0413">Isomerase</keyword>
<dbReference type="RefSeq" id="WP_132877773.1">
    <property type="nucleotide sequence ID" value="NZ_SLXQ01000006.1"/>
</dbReference>
<organism evidence="2 3">
    <name type="scientific">Tamaricihabitans halophyticus</name>
    <dbReference type="NCBI Taxonomy" id="1262583"/>
    <lineage>
        <taxon>Bacteria</taxon>
        <taxon>Bacillati</taxon>
        <taxon>Actinomycetota</taxon>
        <taxon>Actinomycetes</taxon>
        <taxon>Pseudonocardiales</taxon>
        <taxon>Pseudonocardiaceae</taxon>
        <taxon>Tamaricihabitans</taxon>
    </lineage>
</organism>
<protein>
    <submittedName>
        <fullName evidence="2">2-(1,2-epoxy-1,2-dihydrophenyl)acetyl-CoA isomerase</fullName>
    </submittedName>
</protein>
<dbReference type="Gene3D" id="3.90.226.10">
    <property type="entry name" value="2-enoyl-CoA Hydratase, Chain A, domain 1"/>
    <property type="match status" value="1"/>
</dbReference>
<dbReference type="EMBL" id="SLXQ01000006">
    <property type="protein sequence ID" value="TCP51897.1"/>
    <property type="molecule type" value="Genomic_DNA"/>
</dbReference>
<dbReference type="Gene3D" id="1.10.12.10">
    <property type="entry name" value="Lyase 2-enoyl-coa Hydratase, Chain A, domain 2"/>
    <property type="match status" value="1"/>
</dbReference>
<dbReference type="InterPro" id="IPR014748">
    <property type="entry name" value="Enoyl-CoA_hydra_C"/>
</dbReference>
<dbReference type="PANTHER" id="PTHR43802:SF1">
    <property type="entry name" value="IP11341P-RELATED"/>
    <property type="match status" value="1"/>
</dbReference>
<dbReference type="AlphaFoldDB" id="A0A4R2QQL6"/>
<comment type="caution">
    <text evidence="2">The sequence shown here is derived from an EMBL/GenBank/DDBJ whole genome shotgun (WGS) entry which is preliminary data.</text>
</comment>
<comment type="similarity">
    <text evidence="1">Belongs to the enoyl-CoA hydratase/isomerase family.</text>
</comment>
<keyword evidence="3" id="KW-1185">Reference proteome</keyword>
<accession>A0A4R2QQL6</accession>
<proteinExistence type="inferred from homology"/>
<dbReference type="PANTHER" id="PTHR43802">
    <property type="entry name" value="ENOYL-COA HYDRATASE"/>
    <property type="match status" value="1"/>
</dbReference>
<dbReference type="OrthoDB" id="9777711at2"/>